<organism evidence="6 7">
    <name type="scientific">Thermatribacter velox</name>
    <dbReference type="NCBI Taxonomy" id="3039681"/>
    <lineage>
        <taxon>Bacteria</taxon>
        <taxon>Pseudomonadati</taxon>
        <taxon>Atribacterota</taxon>
        <taxon>Atribacteria</taxon>
        <taxon>Atribacterales</taxon>
        <taxon>Thermatribacteraceae</taxon>
        <taxon>Thermatribacter</taxon>
    </lineage>
</organism>
<name>A0ABZ2YGS7_9BACT</name>
<keyword evidence="7" id="KW-1185">Reference proteome</keyword>
<keyword evidence="3 6" id="KW-0012">Acyltransferase</keyword>
<keyword evidence="2" id="KW-0808">Transferase</keyword>
<dbReference type="PANTHER" id="PTHR10434">
    <property type="entry name" value="1-ACYL-SN-GLYCEROL-3-PHOSPHATE ACYLTRANSFERASE"/>
    <property type="match status" value="1"/>
</dbReference>
<dbReference type="InterPro" id="IPR002123">
    <property type="entry name" value="Plipid/glycerol_acylTrfase"/>
</dbReference>
<feature type="transmembrane region" description="Helical" evidence="4">
    <location>
        <begin position="6"/>
        <end position="23"/>
    </location>
</feature>
<evidence type="ECO:0000313" key="7">
    <source>
        <dbReference type="Proteomes" id="UP001461341"/>
    </source>
</evidence>
<evidence type="ECO:0000259" key="5">
    <source>
        <dbReference type="SMART" id="SM00563"/>
    </source>
</evidence>
<sequence>MGRVVYYLSKAIALFLLLVFFRFRVRGREHFPRSGPCLIVANHSSYLDPIVVGCACPRRVYFVAKEELFRNPVAAFFLRQLGAFPLRRGEKDVSAIKRVLSLLREGKVVCLFPEGTRNQGEVSDFKPGVVKLLIKAGVPVVVAGIRGTFESFPRGRSFPKPFPITVAFSPPLFLTSGEPEAVENEVKSKMKELIQVVS</sequence>
<dbReference type="CDD" id="cd07989">
    <property type="entry name" value="LPLAT_AGPAT-like"/>
    <property type="match status" value="1"/>
</dbReference>
<evidence type="ECO:0000256" key="2">
    <source>
        <dbReference type="ARBA" id="ARBA00022679"/>
    </source>
</evidence>
<evidence type="ECO:0000256" key="3">
    <source>
        <dbReference type="ARBA" id="ARBA00023315"/>
    </source>
</evidence>
<feature type="domain" description="Phospholipid/glycerol acyltransferase" evidence="5">
    <location>
        <begin position="37"/>
        <end position="148"/>
    </location>
</feature>
<keyword evidence="4" id="KW-0812">Transmembrane</keyword>
<dbReference type="GO" id="GO:0016746">
    <property type="term" value="F:acyltransferase activity"/>
    <property type="evidence" value="ECO:0007669"/>
    <property type="project" value="UniProtKB-KW"/>
</dbReference>
<comment type="pathway">
    <text evidence="1">Lipid metabolism.</text>
</comment>
<proteinExistence type="predicted"/>
<accession>A0ABZ2YGS7</accession>
<keyword evidence="4" id="KW-1133">Transmembrane helix</keyword>
<evidence type="ECO:0000313" key="6">
    <source>
        <dbReference type="EMBL" id="WZL76975.1"/>
    </source>
</evidence>
<reference evidence="6 7" key="1">
    <citation type="submission" date="2023-03" db="EMBL/GenBank/DDBJ databases">
        <title>Novel Species.</title>
        <authorList>
            <person name="Ma S."/>
        </authorList>
    </citation>
    <scope>NUCLEOTIDE SEQUENCE [LARGE SCALE GENOMIC DNA]</scope>
    <source>
        <strain evidence="6 7">B11</strain>
    </source>
</reference>
<evidence type="ECO:0000256" key="4">
    <source>
        <dbReference type="SAM" id="Phobius"/>
    </source>
</evidence>
<dbReference type="RefSeq" id="WP_369019140.1">
    <property type="nucleotide sequence ID" value="NZ_CP121689.1"/>
</dbReference>
<dbReference type="SMART" id="SM00563">
    <property type="entry name" value="PlsC"/>
    <property type="match status" value="1"/>
</dbReference>
<evidence type="ECO:0000256" key="1">
    <source>
        <dbReference type="ARBA" id="ARBA00005189"/>
    </source>
</evidence>
<gene>
    <name evidence="6" type="ORF">QBE54_04410</name>
</gene>
<protein>
    <submittedName>
        <fullName evidence="6">Lysophospholipid acyltransferase family protein</fullName>
    </submittedName>
</protein>
<dbReference type="Pfam" id="PF01553">
    <property type="entry name" value="Acyltransferase"/>
    <property type="match status" value="1"/>
</dbReference>
<keyword evidence="4" id="KW-0472">Membrane</keyword>
<dbReference type="SUPFAM" id="SSF69593">
    <property type="entry name" value="Glycerol-3-phosphate (1)-acyltransferase"/>
    <property type="match status" value="1"/>
</dbReference>
<dbReference type="EMBL" id="CP121689">
    <property type="protein sequence ID" value="WZL76975.1"/>
    <property type="molecule type" value="Genomic_DNA"/>
</dbReference>
<dbReference type="Proteomes" id="UP001461341">
    <property type="component" value="Chromosome"/>
</dbReference>
<dbReference type="PANTHER" id="PTHR10434:SF11">
    <property type="entry name" value="1-ACYL-SN-GLYCEROL-3-PHOSPHATE ACYLTRANSFERASE"/>
    <property type="match status" value="1"/>
</dbReference>